<comment type="caution">
    <text evidence="1">The sequence shown here is derived from an EMBL/GenBank/DDBJ whole genome shotgun (WGS) entry which is preliminary data.</text>
</comment>
<accession>A0ABN0X284</accession>
<protein>
    <submittedName>
        <fullName evidence="1">Uncharacterized protein</fullName>
    </submittedName>
</protein>
<keyword evidence="2" id="KW-1185">Reference proteome</keyword>
<evidence type="ECO:0000313" key="2">
    <source>
        <dbReference type="Proteomes" id="UP001501757"/>
    </source>
</evidence>
<reference evidence="1 2" key="1">
    <citation type="journal article" date="2019" name="Int. J. Syst. Evol. Microbiol.">
        <title>The Global Catalogue of Microorganisms (GCM) 10K type strain sequencing project: providing services to taxonomists for standard genome sequencing and annotation.</title>
        <authorList>
            <consortium name="The Broad Institute Genomics Platform"/>
            <consortium name="The Broad Institute Genome Sequencing Center for Infectious Disease"/>
            <person name="Wu L."/>
            <person name="Ma J."/>
        </authorList>
    </citation>
    <scope>NUCLEOTIDE SEQUENCE [LARGE SCALE GENOMIC DNA]</scope>
    <source>
        <strain evidence="1 2">JCM 13378</strain>
    </source>
</reference>
<sequence length="104" mass="11965">MEAKAEEFGFNQTELQTFSCNGMTLKEFAKKYRDNTSGKSVVVYTFEKTQDSRESELCFAAVTSREVYEKVKQSMFNGRVDDVQCNGLPIEKFARRYGNRGFSK</sequence>
<dbReference type="EMBL" id="BAAAEI010000007">
    <property type="protein sequence ID" value="GAA0353302.1"/>
    <property type="molecule type" value="Genomic_DNA"/>
</dbReference>
<name>A0ABN0X284_9ALTE</name>
<dbReference type="Proteomes" id="UP001501757">
    <property type="component" value="Unassembled WGS sequence"/>
</dbReference>
<gene>
    <name evidence="1" type="ORF">GCM10009092_17080</name>
</gene>
<organism evidence="1 2">
    <name type="scientific">Bowmanella denitrificans</name>
    <dbReference type="NCBI Taxonomy" id="366582"/>
    <lineage>
        <taxon>Bacteria</taxon>
        <taxon>Pseudomonadati</taxon>
        <taxon>Pseudomonadota</taxon>
        <taxon>Gammaproteobacteria</taxon>
        <taxon>Alteromonadales</taxon>
        <taxon>Alteromonadaceae</taxon>
        <taxon>Bowmanella</taxon>
    </lineage>
</organism>
<proteinExistence type="predicted"/>
<evidence type="ECO:0000313" key="1">
    <source>
        <dbReference type="EMBL" id="GAA0353302.1"/>
    </source>
</evidence>